<sequence length="217" mass="24974">MTLTDEFLRHLTTAERARLRRLRTPADIQAMVDGFTYSSDPFYRCPLRTLRDGLAHCFDGALFAAAALRLLGFPPLVLEMLPNHRDDDHILALYKIDGHWGAIAKSNFVGLRFREPIHRTLRELVLSYFEAYYNVEREKTLRGYTLPMNLSRLDHTRWMVSDDGLEDVAAAFDRQRRVRLLTPAMERRLQPVDPRTYESGLQGAVAAGLWRPASKDT</sequence>
<gene>
    <name evidence="1" type="ORF">OZSIB_1793</name>
</gene>
<proteinExistence type="predicted"/>
<reference evidence="1 2" key="1">
    <citation type="submission" date="2018-05" db="EMBL/GenBank/DDBJ databases">
        <title>A metagenomic window into the 2 km-deep terrestrial subsurface aquifer revealed taxonomically and functionally diverse microbial community comprising novel uncultured bacterial lineages.</title>
        <authorList>
            <person name="Kadnikov V.V."/>
            <person name="Mardanov A.V."/>
            <person name="Beletsky A.V."/>
            <person name="Banks D."/>
            <person name="Pimenov N.V."/>
            <person name="Frank Y.A."/>
            <person name="Karnachuk O.V."/>
            <person name="Ravin N.V."/>
        </authorList>
    </citation>
    <scope>NUCLEOTIDE SEQUENCE [LARGE SCALE GENOMIC DNA]</scope>
    <source>
        <strain evidence="1">BY5</strain>
    </source>
</reference>
<name>A0A367ZJ30_9BACT</name>
<organism evidence="1 2">
    <name type="scientific">Candidatus Ozemobacter sibiricus</name>
    <dbReference type="NCBI Taxonomy" id="2268124"/>
    <lineage>
        <taxon>Bacteria</taxon>
        <taxon>Candidatus Ozemobacteria</taxon>
        <taxon>Candidatus Ozemobacterales</taxon>
        <taxon>Candidatus Ozemobacteraceae</taxon>
        <taxon>Candidatus Ozemobacter</taxon>
    </lineage>
</organism>
<dbReference type="AlphaFoldDB" id="A0A367ZJ30"/>
<evidence type="ECO:0000313" key="1">
    <source>
        <dbReference type="EMBL" id="RCK78144.1"/>
    </source>
</evidence>
<accession>A0A367ZJ30</accession>
<evidence type="ECO:0000313" key="2">
    <source>
        <dbReference type="Proteomes" id="UP000252355"/>
    </source>
</evidence>
<comment type="caution">
    <text evidence="1">The sequence shown here is derived from an EMBL/GenBank/DDBJ whole genome shotgun (WGS) entry which is preliminary data.</text>
</comment>
<dbReference type="EMBL" id="QOQW01000027">
    <property type="protein sequence ID" value="RCK78144.1"/>
    <property type="molecule type" value="Genomic_DNA"/>
</dbReference>
<protein>
    <recommendedName>
        <fullName evidence="3">Transglutaminase-like domain-containing protein</fullName>
    </recommendedName>
</protein>
<dbReference type="Proteomes" id="UP000252355">
    <property type="component" value="Unassembled WGS sequence"/>
</dbReference>
<evidence type="ECO:0008006" key="3">
    <source>
        <dbReference type="Google" id="ProtNLM"/>
    </source>
</evidence>